<evidence type="ECO:0000256" key="2">
    <source>
        <dbReference type="SAM" id="Phobius"/>
    </source>
</evidence>
<feature type="transmembrane region" description="Helical" evidence="2">
    <location>
        <begin position="1452"/>
        <end position="1474"/>
    </location>
</feature>
<keyword evidence="5" id="KW-1185">Reference proteome</keyword>
<reference evidence="4" key="1">
    <citation type="submission" date="2021-02" db="EMBL/GenBank/DDBJ databases">
        <authorList>
            <person name="Dougan E. K."/>
            <person name="Rhodes N."/>
            <person name="Thang M."/>
            <person name="Chan C."/>
        </authorList>
    </citation>
    <scope>NUCLEOTIDE SEQUENCE</scope>
</reference>
<feature type="region of interest" description="Disordered" evidence="1">
    <location>
        <begin position="252"/>
        <end position="326"/>
    </location>
</feature>
<keyword evidence="2" id="KW-0472">Membrane</keyword>
<feature type="region of interest" description="Disordered" evidence="1">
    <location>
        <begin position="636"/>
        <end position="747"/>
    </location>
</feature>
<feature type="region of interest" description="Disordered" evidence="1">
    <location>
        <begin position="1519"/>
        <end position="1598"/>
    </location>
</feature>
<feature type="compositionally biased region" description="Low complexity" evidence="1">
    <location>
        <begin position="311"/>
        <end position="322"/>
    </location>
</feature>
<feature type="non-terminal residue" evidence="4">
    <location>
        <position position="1"/>
    </location>
</feature>
<accession>A0A812WWZ4</accession>
<dbReference type="GO" id="GO:0004190">
    <property type="term" value="F:aspartic-type endopeptidase activity"/>
    <property type="evidence" value="ECO:0007669"/>
    <property type="project" value="InterPro"/>
</dbReference>
<sequence length="1666" mass="181085">VVSGPVVTHASDVVGHVRAVVEPYFEDIILDSGADISALPDSYASVGEADGPLTQKFVDASGRLLKSKGVRVAEVQIGSLRFKERFLVGGVTCPLLSLGKLYKAGFYVVPASNSPDGFVLTNGDVREPVKLKRQSLCASGSVCVLHEQPPAVRVIEHVTLEDPLRRLDASGWQRIGHRCYALLSFGTSFVDTTLVPLSELLWYRTTLARRAGEWSLLEFAEDVASLANRTLPFEHQDVEQTITIAHDDKMLSPRQMGFSTPDAVREHATEESAAATDSPAPVAEASGDAMQDDGGGVGEMPHDPRQSDDQAAPVAPEGGEAPPAERDAIETVTVSGVVIDRNSSLRVMRAALVSLGLGKNGSKSQCWERLVRHIREAELLREHQVDHTLRAETSRPPLAPPASRFVLWTGHRSLRLRCDNEPAILAVQTGLMKSLRNLGIDVSRDNAPVESHQSNGPVEQVVCSVRQHAAALMHDLEKACGASDGQVLFPPQHPNYGWSLCHACWLRNRYTPMHGVTPYEAVTDSVYSGTICRFGEKVLGYLKPDGKSSARWRHGLWLGKAVGTDTHIVGVPGGVFVTRSVRRFSDNFDADLAASFDVCVWEHGLSSIGGKLVLGRKKPAAPVAVPVPAYVGPRPPDVAIQPEAEAGAPPSPSQVAGSDSPVSPRPSSLYNPSLTSSPQDDDASLQGDAGIASEAGIPDPLQALSGREAGNAPAPVIADQLALSENPRPVKAARRSETTHPSGADVEMAPEGQISLVALDGCSVDEFCRGDVLVASGEETPCAVHIMQVSYEHEDENHVLTFDGDTLEELEDYDGKTSEIEPSLSGDALAVLDELADAVEIDRLKKMSVLLPEDAASGEQYTGQSPTKLTTRMVRTWREKTVGNEAVWYRRSRYVAREYSWLNVRHDLFAPASTAVSNRLLPIRFMSHEQDASDPWIMASMDISDAYLSVPQTRLVIVQHAGVSYVLGRVLPGQRDGSKAWYESFSAFLEEALGFEKCPALPSLIKESTTQFAMQLHVDDMLAVGSRRYLLEKLKPTLESKYRVSINILEGPGDCISFLKRHHTLLHDGRMLLTPSAKHFEKLFKVMKVDERSAPKKTPYASLLDEVDQSAPLKAEEAKAFRCAIGILLYLAVDLIECQGAIRALSSSMSSPTKNAQTALRHLLKYLLDGQHHGLMLCRDNVHCGRSGELSPSTSRAMCIESYSDADWATHKGNRRSVSSSMVFVSGCLLYSSARTQRVIALSSGEAELLSATSSLCDALFVRQLVAFLCDCEPPAVHHFTDATAAKSMMERSGVGRVRHLSVRVLWTQQLVSEKTVILHKVGTSTNVADLNTKSLSRHRMLMLLNLLGGWDTLLERPVGEDEIAEFEYRQAMKQAVRAVRTTTSGPVSKQVLRGIVLAVASALGKAADDSSGDGDFNDRDVELPEWASRVLVWVLGLWVRDDSGMSIVDTVMNHIVTVCICVLLLALCVYMCCFRSRPERHVQVHIADPGHTGSVSVRFNQDLNVHVGVAAPGTPANPYAFTSDEEQASPPHVLSAARKGARSKAVAKPGPRCAEQASSSEAPGPFARGPLHDVPVAPVPAPAPAPVTPQSSSELSTQSFRDLNGFPIARARRMQHPNTCVWTTVYGRCYHKLSCFKLDNCDRVKRHERADAIARGYRPCKKCNP</sequence>
<dbReference type="InterPro" id="IPR001995">
    <property type="entry name" value="Peptidase_A2_cat"/>
</dbReference>
<evidence type="ECO:0000259" key="3">
    <source>
        <dbReference type="PROSITE" id="PS50175"/>
    </source>
</evidence>
<feature type="compositionally biased region" description="Pro residues" evidence="1">
    <location>
        <begin position="1578"/>
        <end position="1588"/>
    </location>
</feature>
<gene>
    <name evidence="4" type="ORF">SNEC2469_LOCUS20401</name>
</gene>
<keyword evidence="2" id="KW-0812">Transmembrane</keyword>
<dbReference type="PROSITE" id="PS50175">
    <property type="entry name" value="ASP_PROT_RETROV"/>
    <property type="match status" value="1"/>
</dbReference>
<dbReference type="EMBL" id="CAJNJA010035492">
    <property type="protein sequence ID" value="CAE7707695.1"/>
    <property type="molecule type" value="Genomic_DNA"/>
</dbReference>
<dbReference type="PANTHER" id="PTHR11439">
    <property type="entry name" value="GAG-POL-RELATED RETROTRANSPOSON"/>
    <property type="match status" value="1"/>
</dbReference>
<dbReference type="Proteomes" id="UP000601435">
    <property type="component" value="Unassembled WGS sequence"/>
</dbReference>
<evidence type="ECO:0000256" key="1">
    <source>
        <dbReference type="SAM" id="MobiDB-lite"/>
    </source>
</evidence>
<organism evidence="4 5">
    <name type="scientific">Symbiodinium necroappetens</name>
    <dbReference type="NCBI Taxonomy" id="1628268"/>
    <lineage>
        <taxon>Eukaryota</taxon>
        <taxon>Sar</taxon>
        <taxon>Alveolata</taxon>
        <taxon>Dinophyceae</taxon>
        <taxon>Suessiales</taxon>
        <taxon>Symbiodiniaceae</taxon>
        <taxon>Symbiodinium</taxon>
    </lineage>
</organism>
<feature type="compositionally biased region" description="Polar residues" evidence="1">
    <location>
        <begin position="654"/>
        <end position="678"/>
    </location>
</feature>
<feature type="compositionally biased region" description="Polar residues" evidence="1">
    <location>
        <begin position="1589"/>
        <end position="1598"/>
    </location>
</feature>
<evidence type="ECO:0000313" key="4">
    <source>
        <dbReference type="EMBL" id="CAE7707695.1"/>
    </source>
</evidence>
<name>A0A812WWZ4_9DINO</name>
<dbReference type="PROSITE" id="PS00141">
    <property type="entry name" value="ASP_PROTEASE"/>
    <property type="match status" value="1"/>
</dbReference>
<keyword evidence="2" id="KW-1133">Transmembrane helix</keyword>
<comment type="caution">
    <text evidence="4">The sequence shown here is derived from an EMBL/GenBank/DDBJ whole genome shotgun (WGS) entry which is preliminary data.</text>
</comment>
<protein>
    <recommendedName>
        <fullName evidence="3">Peptidase A2 domain-containing protein</fullName>
    </recommendedName>
</protein>
<dbReference type="PANTHER" id="PTHR11439:SF483">
    <property type="entry name" value="PEPTIDE SYNTHASE GLIP-LIKE, PUTATIVE (AFU_ORTHOLOGUE AFUA_3G12920)-RELATED"/>
    <property type="match status" value="1"/>
</dbReference>
<dbReference type="InterPro" id="IPR001969">
    <property type="entry name" value="Aspartic_peptidase_AS"/>
</dbReference>
<evidence type="ECO:0000313" key="5">
    <source>
        <dbReference type="Proteomes" id="UP000601435"/>
    </source>
</evidence>
<dbReference type="OrthoDB" id="433864at2759"/>
<feature type="domain" description="Peptidase A2" evidence="3">
    <location>
        <begin position="26"/>
        <end position="102"/>
    </location>
</feature>
<proteinExistence type="predicted"/>
<dbReference type="CDD" id="cd09272">
    <property type="entry name" value="RNase_HI_RT_Ty1"/>
    <property type="match status" value="1"/>
</dbReference>
<dbReference type="GO" id="GO:0006508">
    <property type="term" value="P:proteolysis"/>
    <property type="evidence" value="ECO:0007669"/>
    <property type="project" value="InterPro"/>
</dbReference>